<dbReference type="SUPFAM" id="SSF53448">
    <property type="entry name" value="Nucleotide-diphospho-sugar transferases"/>
    <property type="match status" value="1"/>
</dbReference>
<dbReference type="AlphaFoldDB" id="A0A2A7BGD8"/>
<dbReference type="RefSeq" id="WP_097770052.1">
    <property type="nucleotide sequence ID" value="NZ_CABVEJ010000003.1"/>
</dbReference>
<dbReference type="InterPro" id="IPR029044">
    <property type="entry name" value="Nucleotide-diphossugar_trans"/>
</dbReference>
<name>A0A2A7BGD8_9FIRM</name>
<evidence type="ECO:0008006" key="3">
    <source>
        <dbReference type="Google" id="ProtNLM"/>
    </source>
</evidence>
<dbReference type="Gene3D" id="3.90.550.10">
    <property type="entry name" value="Spore Coat Polysaccharide Biosynthesis Protein SpsA, Chain A"/>
    <property type="match status" value="1"/>
</dbReference>
<evidence type="ECO:0000313" key="2">
    <source>
        <dbReference type="Proteomes" id="UP000220438"/>
    </source>
</evidence>
<evidence type="ECO:0000313" key="1">
    <source>
        <dbReference type="EMBL" id="PDX90423.1"/>
    </source>
</evidence>
<sequence>MNLICIPFAYEENMNSGVNVSIKGKGKIEIYLKNACVALISAKYYNPDSDVALVTNFGRWNIPEEFLSIFDKWEIKVMEIPFDQFRFQGSYTWALAFYKLCVLKKLSCMKYESICYMDTDVYIQGSFDAIWTECRQNIMLYDINHGLNTRDYVLLCDEIESYCGQRKLITHYGGEFFAASAENAKAFVDTCEQVYYEMLQKNFITTKGDEFILSLAANEMRESIKNAGAYIYRFWTGAGFRLISTCYEYNRITILHLPAEKEQGMLKIYDKYIKIGKIPVDEKVWKTFRLNRIPFLDKIKKMLRNTIMKK</sequence>
<gene>
    <name evidence="1" type="ORF">CHR61_01995</name>
</gene>
<comment type="caution">
    <text evidence="1">The sequence shown here is derived from an EMBL/GenBank/DDBJ whole genome shotgun (WGS) entry which is preliminary data.</text>
</comment>
<proteinExistence type="predicted"/>
<dbReference type="EMBL" id="NOUW01000007">
    <property type="protein sequence ID" value="PDX90423.1"/>
    <property type="molecule type" value="Genomic_DNA"/>
</dbReference>
<protein>
    <recommendedName>
        <fullName evidence="3">Glycosyl transferase</fullName>
    </recommendedName>
</protein>
<dbReference type="Proteomes" id="UP000220438">
    <property type="component" value="Unassembled WGS sequence"/>
</dbReference>
<organism evidence="1 2">
    <name type="scientific">Faecalibacterium prausnitzii</name>
    <dbReference type="NCBI Taxonomy" id="853"/>
    <lineage>
        <taxon>Bacteria</taxon>
        <taxon>Bacillati</taxon>
        <taxon>Bacillota</taxon>
        <taxon>Clostridia</taxon>
        <taxon>Eubacteriales</taxon>
        <taxon>Oscillospiraceae</taxon>
        <taxon>Faecalibacterium</taxon>
    </lineage>
</organism>
<reference evidence="1 2" key="1">
    <citation type="journal article" date="2017" name="Front. Microbiol.">
        <title>New Insights into the Diversity of the Genus Faecalibacterium.</title>
        <authorList>
            <person name="Benevides L."/>
            <person name="Burman S."/>
            <person name="Martin R."/>
            <person name="Robert V."/>
            <person name="Thomas M."/>
            <person name="Miquel S."/>
            <person name="Chain F."/>
            <person name="Sokol H."/>
            <person name="Bermudez-Humaran L.G."/>
            <person name="Morrison M."/>
            <person name="Langella P."/>
            <person name="Azevedo V.A."/>
            <person name="Chatel J.M."/>
            <person name="Soares S."/>
        </authorList>
    </citation>
    <scope>NUCLEOTIDE SEQUENCE [LARGE SCALE GENOMIC DNA]</scope>
    <source>
        <strain evidence="1 2">AHMP21</strain>
    </source>
</reference>
<accession>A0A2A7BGD8</accession>